<accession>A0A1I3YT88</accession>
<keyword evidence="2" id="KW-1185">Reference proteome</keyword>
<dbReference type="AlphaFoldDB" id="A0A1I3YT88"/>
<sequence length="91" mass="10964">MLRYTFDESLIVITEAANTNDVTFQITVQTEEMRRRLKQVRSYFEDNKDYTDVLFYTQADGTYEVIVRNDSIHPFLIHAFRFQCLKSLQWE</sequence>
<organism evidence="1 2">
    <name type="scientific">Brevibacillus centrosporus</name>
    <dbReference type="NCBI Taxonomy" id="54910"/>
    <lineage>
        <taxon>Bacteria</taxon>
        <taxon>Bacillati</taxon>
        <taxon>Bacillota</taxon>
        <taxon>Bacilli</taxon>
        <taxon>Bacillales</taxon>
        <taxon>Paenibacillaceae</taxon>
        <taxon>Brevibacillus</taxon>
    </lineage>
</organism>
<dbReference type="EMBL" id="FORT01000012">
    <property type="protein sequence ID" value="SFK35062.1"/>
    <property type="molecule type" value="Genomic_DNA"/>
</dbReference>
<gene>
    <name evidence="1" type="ORF">SAMN05518846_11216</name>
</gene>
<evidence type="ECO:0000313" key="1">
    <source>
        <dbReference type="EMBL" id="SFK35062.1"/>
    </source>
</evidence>
<dbReference type="RefSeq" id="WP_092272024.1">
    <property type="nucleotide sequence ID" value="NZ_FORT01000012.1"/>
</dbReference>
<name>A0A1I3YT88_9BACL</name>
<protein>
    <submittedName>
        <fullName evidence="1">Uncharacterized protein</fullName>
    </submittedName>
</protein>
<dbReference type="STRING" id="1884381.SAMN05518846_11216"/>
<evidence type="ECO:0000313" key="2">
    <source>
        <dbReference type="Proteomes" id="UP000198915"/>
    </source>
</evidence>
<proteinExistence type="predicted"/>
<dbReference type="Proteomes" id="UP000198915">
    <property type="component" value="Unassembled WGS sequence"/>
</dbReference>
<reference evidence="2" key="1">
    <citation type="submission" date="2016-10" db="EMBL/GenBank/DDBJ databases">
        <authorList>
            <person name="Varghese N."/>
            <person name="Submissions S."/>
        </authorList>
    </citation>
    <scope>NUCLEOTIDE SEQUENCE [LARGE SCALE GENOMIC DNA]</scope>
    <source>
        <strain evidence="2">OK042</strain>
    </source>
</reference>